<dbReference type="VEuPathDB" id="FungiDB:CPAG_08066"/>
<feature type="compositionally biased region" description="Polar residues" evidence="1">
    <location>
        <begin position="360"/>
        <end position="382"/>
    </location>
</feature>
<feature type="region of interest" description="Disordered" evidence="1">
    <location>
        <begin position="250"/>
        <end position="392"/>
    </location>
</feature>
<feature type="region of interest" description="Disordered" evidence="1">
    <location>
        <begin position="87"/>
        <end position="182"/>
    </location>
</feature>
<proteinExistence type="predicted"/>
<accession>A0A0J6FQL8</accession>
<reference evidence="3" key="2">
    <citation type="journal article" date="2009" name="Genome Res.">
        <title>Comparative genomic analyses of the human fungal pathogens Coccidioides and their relatives.</title>
        <authorList>
            <person name="Sharpton T.J."/>
            <person name="Stajich J.E."/>
            <person name="Rounsley S.D."/>
            <person name="Gardner M.J."/>
            <person name="Wortman J.R."/>
            <person name="Jordar V.S."/>
            <person name="Maiti R."/>
            <person name="Kodira C.D."/>
            <person name="Neafsey D.E."/>
            <person name="Zeng Q."/>
            <person name="Hung C.-Y."/>
            <person name="McMahan C."/>
            <person name="Muszewska A."/>
            <person name="Grynberg M."/>
            <person name="Mandel M.A."/>
            <person name="Kellner E.M."/>
            <person name="Barker B.M."/>
            <person name="Galgiani J.N."/>
            <person name="Orbach M.J."/>
            <person name="Kirkland T.N."/>
            <person name="Cole G.T."/>
            <person name="Henn M.R."/>
            <person name="Birren B.W."/>
            <person name="Taylor J.W."/>
        </authorList>
    </citation>
    <scope>NUCLEOTIDE SEQUENCE [LARGE SCALE GENOMIC DNA]</scope>
    <source>
        <strain evidence="3">RMSCC 3488</strain>
    </source>
</reference>
<dbReference type="AlphaFoldDB" id="A0A0J6FQL8"/>
<feature type="compositionally biased region" description="Low complexity" evidence="1">
    <location>
        <begin position="294"/>
        <end position="306"/>
    </location>
</feature>
<evidence type="ECO:0000313" key="3">
    <source>
        <dbReference type="Proteomes" id="UP000054567"/>
    </source>
</evidence>
<reference evidence="3" key="3">
    <citation type="journal article" date="2010" name="Genome Res.">
        <title>Population genomic sequencing of Coccidioides fungi reveals recent hybridization and transposon control.</title>
        <authorList>
            <person name="Neafsey D.E."/>
            <person name="Barker B.M."/>
            <person name="Sharpton T.J."/>
            <person name="Stajich J.E."/>
            <person name="Park D.J."/>
            <person name="Whiston E."/>
            <person name="Hung C.-Y."/>
            <person name="McMahan C."/>
            <person name="White J."/>
            <person name="Sykes S."/>
            <person name="Heiman D."/>
            <person name="Young S."/>
            <person name="Zeng Q."/>
            <person name="Abouelleil A."/>
            <person name="Aftuck L."/>
            <person name="Bessette D."/>
            <person name="Brown A."/>
            <person name="FitzGerald M."/>
            <person name="Lui A."/>
            <person name="Macdonald J.P."/>
            <person name="Priest M."/>
            <person name="Orbach M.J."/>
            <person name="Galgiani J.N."/>
            <person name="Kirkland T.N."/>
            <person name="Cole G.T."/>
            <person name="Birren B.W."/>
            <person name="Henn M.R."/>
            <person name="Taylor J.W."/>
            <person name="Rounsley S.D."/>
        </authorList>
    </citation>
    <scope>NUCLEOTIDE SEQUENCE [LARGE SCALE GENOMIC DNA]</scope>
    <source>
        <strain evidence="3">RMSCC 3488</strain>
    </source>
</reference>
<reference evidence="2 3" key="1">
    <citation type="submission" date="2007-06" db="EMBL/GenBank/DDBJ databases">
        <title>The Genome Sequence of Coccidioides posadasii RMSCC_3488.</title>
        <authorList>
            <consortium name="Coccidioides Genome Resources Consortium"/>
            <consortium name="The Broad Institute Genome Sequencing Platform"/>
            <person name="Henn M.R."/>
            <person name="Sykes S."/>
            <person name="Young S."/>
            <person name="Jaffe D."/>
            <person name="Berlin A."/>
            <person name="Alvarez P."/>
            <person name="Butler J."/>
            <person name="Gnerre S."/>
            <person name="Grabherr M."/>
            <person name="Mauceli E."/>
            <person name="Brockman W."/>
            <person name="Kodira C."/>
            <person name="Alvarado L."/>
            <person name="Zeng Q."/>
            <person name="Crawford M."/>
            <person name="Antoine C."/>
            <person name="Devon K."/>
            <person name="Galgiani J."/>
            <person name="Orsborn K."/>
            <person name="Lewis M.L."/>
            <person name="Nusbaum C."/>
            <person name="Galagan J."/>
            <person name="Birren B."/>
        </authorList>
    </citation>
    <scope>NUCLEOTIDE SEQUENCE [LARGE SCALE GENOMIC DNA]</scope>
    <source>
        <strain evidence="2 3">RMSCC 3488</strain>
    </source>
</reference>
<evidence type="ECO:0000313" key="2">
    <source>
        <dbReference type="EMBL" id="KMM71765.1"/>
    </source>
</evidence>
<feature type="compositionally biased region" description="Low complexity" evidence="1">
    <location>
        <begin position="329"/>
        <end position="338"/>
    </location>
</feature>
<dbReference type="OrthoDB" id="5324692at2759"/>
<protein>
    <submittedName>
        <fullName evidence="2">Uncharacterized protein</fullName>
    </submittedName>
</protein>
<dbReference type="EMBL" id="DS268113">
    <property type="protein sequence ID" value="KMM71765.1"/>
    <property type="molecule type" value="Genomic_DNA"/>
</dbReference>
<organism evidence="2 3">
    <name type="scientific">Coccidioides posadasii RMSCC 3488</name>
    <dbReference type="NCBI Taxonomy" id="454284"/>
    <lineage>
        <taxon>Eukaryota</taxon>
        <taxon>Fungi</taxon>
        <taxon>Dikarya</taxon>
        <taxon>Ascomycota</taxon>
        <taxon>Pezizomycotina</taxon>
        <taxon>Eurotiomycetes</taxon>
        <taxon>Eurotiomycetidae</taxon>
        <taxon>Onygenales</taxon>
        <taxon>Onygenaceae</taxon>
        <taxon>Coccidioides</taxon>
    </lineage>
</organism>
<evidence type="ECO:0000256" key="1">
    <source>
        <dbReference type="SAM" id="MobiDB-lite"/>
    </source>
</evidence>
<dbReference type="Proteomes" id="UP000054567">
    <property type="component" value="Unassembled WGS sequence"/>
</dbReference>
<sequence length="723" mass="81581">MPSTVSVARSWPPAPIVEDEAESVLHEIFEDGSAVNVNRDDVSIISRGSVDQYPILVPVEVQEPFPALADSNGNHTWNVKASHTTLNAGSAAPRSGSLSRASSISGPHSTKKKTNKVRFAEPVHDRHKPKVQPGVEYLSVPASYARESSGAQDHDTYQRRPSRSEVDQLTHNSRRYSQRPAENYNNLDDVRQSTRRLSWNTWEEDQDGNVSWIKERKYEWHSDDEISSYRGTHYKHWRESSRIVTERISTEVSPVRSSSQRYIDAPDRSGDRGAINGSNESVASSTGRRTSTMNGAAASAAKYNNAVYSQRGRTGKDSSRREHSRPPTSRGGSEASSARRGHSVYPQASSNYDDVRAPQSHVSSRSPAAISGTVSRPRSSSDGIRRPVDSPKFSLSPCPRSIPMAGYREWYTFIGLTHLDICPSCASQIEATRFRDLFIPSLPKPADAKIRCSFSQPWARLAFVQTMKLGLNHLELLYQITRPPIGGQPCTGRVPSLQSWYRVSDLETGRTISDFNACSACFRNLSILMPSLRDSFRPGPIGQERICDLRTDSTRFIQYLDLFDAAVTRSFHDPHRYIDLRDFIRYAKRKNKMYDCPRDHIVVGSWHYIPELPEFTICEDCYDDVVWPIANGPIANRITRTLQRLPGGGKQASCYLYSPRMRAKFREAVKLGDFGSLKAAVLKRYGVETKFRERKKLLLEDVARGYDRDRDLRLNAEGWKRNE</sequence>
<feature type="compositionally biased region" description="Polar residues" evidence="1">
    <location>
        <begin position="250"/>
        <end position="261"/>
    </location>
</feature>
<name>A0A0J6FQL8_COCPO</name>
<gene>
    <name evidence="2" type="ORF">CPAG_08066</name>
</gene>
<feature type="compositionally biased region" description="Polar residues" evidence="1">
    <location>
        <begin position="276"/>
        <end position="293"/>
    </location>
</feature>
<feature type="compositionally biased region" description="Basic and acidic residues" evidence="1">
    <location>
        <begin position="314"/>
        <end position="325"/>
    </location>
</feature>
<feature type="compositionally biased region" description="Low complexity" evidence="1">
    <location>
        <begin position="88"/>
        <end position="107"/>
    </location>
</feature>
<feature type="compositionally biased region" description="Basic and acidic residues" evidence="1">
    <location>
        <begin position="152"/>
        <end position="168"/>
    </location>
</feature>